<keyword evidence="3" id="KW-1185">Reference proteome</keyword>
<feature type="region of interest" description="Disordered" evidence="1">
    <location>
        <begin position="119"/>
        <end position="143"/>
    </location>
</feature>
<comment type="caution">
    <text evidence="2">The sequence shown here is derived from an EMBL/GenBank/DDBJ whole genome shotgun (WGS) entry which is preliminary data.</text>
</comment>
<organism evidence="2 3">
    <name type="scientific">Geranomyces variabilis</name>
    <dbReference type="NCBI Taxonomy" id="109894"/>
    <lineage>
        <taxon>Eukaryota</taxon>
        <taxon>Fungi</taxon>
        <taxon>Fungi incertae sedis</taxon>
        <taxon>Chytridiomycota</taxon>
        <taxon>Chytridiomycota incertae sedis</taxon>
        <taxon>Chytridiomycetes</taxon>
        <taxon>Spizellomycetales</taxon>
        <taxon>Powellomycetaceae</taxon>
        <taxon>Geranomyces</taxon>
    </lineage>
</organism>
<dbReference type="AlphaFoldDB" id="A0AAD5TE12"/>
<sequence>MLRTEGADHPALRRQFLSRTDSALSQLDALLAELQTTLAALRSADKARAPETSADAATAESRLRELLEKLKPDCVYLDQGAWILDMEAKLSTQTLEACLQRCYQLQDLLADVGISQETRSSISKTLPSITPSGSQDANAMDES</sequence>
<feature type="compositionally biased region" description="Polar residues" evidence="1">
    <location>
        <begin position="119"/>
        <end position="137"/>
    </location>
</feature>
<evidence type="ECO:0000256" key="1">
    <source>
        <dbReference type="SAM" id="MobiDB-lite"/>
    </source>
</evidence>
<dbReference type="EMBL" id="JADGJQ010000099">
    <property type="protein sequence ID" value="KAJ3170088.1"/>
    <property type="molecule type" value="Genomic_DNA"/>
</dbReference>
<proteinExistence type="predicted"/>
<gene>
    <name evidence="2" type="ORF">HDU87_008863</name>
</gene>
<reference evidence="2" key="1">
    <citation type="submission" date="2020-05" db="EMBL/GenBank/DDBJ databases">
        <title>Phylogenomic resolution of chytrid fungi.</title>
        <authorList>
            <person name="Stajich J.E."/>
            <person name="Amses K."/>
            <person name="Simmons R."/>
            <person name="Seto K."/>
            <person name="Myers J."/>
            <person name="Bonds A."/>
            <person name="Quandt C.A."/>
            <person name="Barry K."/>
            <person name="Liu P."/>
            <person name="Grigoriev I."/>
            <person name="Longcore J.E."/>
            <person name="James T.Y."/>
        </authorList>
    </citation>
    <scope>NUCLEOTIDE SEQUENCE</scope>
    <source>
        <strain evidence="2">JEL0379</strain>
    </source>
</reference>
<protein>
    <submittedName>
        <fullName evidence="2">Uncharacterized protein</fullName>
    </submittedName>
</protein>
<name>A0AAD5TE12_9FUNG</name>
<evidence type="ECO:0000313" key="3">
    <source>
        <dbReference type="Proteomes" id="UP001212152"/>
    </source>
</evidence>
<accession>A0AAD5TE12</accession>
<dbReference type="Proteomes" id="UP001212152">
    <property type="component" value="Unassembled WGS sequence"/>
</dbReference>
<evidence type="ECO:0000313" key="2">
    <source>
        <dbReference type="EMBL" id="KAJ3170088.1"/>
    </source>
</evidence>